<dbReference type="AlphaFoldDB" id="A0A1I6UJL5"/>
<gene>
    <name evidence="1" type="ORF">SAMN04488040_2769</name>
</gene>
<proteinExistence type="predicted"/>
<dbReference type="Proteomes" id="UP000199239">
    <property type="component" value="Unassembled WGS sequence"/>
</dbReference>
<dbReference type="EMBL" id="FPAJ01000004">
    <property type="protein sequence ID" value="SFT01467.1"/>
    <property type="molecule type" value="Genomic_DNA"/>
</dbReference>
<reference evidence="2" key="1">
    <citation type="submission" date="2016-10" db="EMBL/GenBank/DDBJ databases">
        <authorList>
            <person name="Varghese N."/>
            <person name="Submissions S."/>
        </authorList>
    </citation>
    <scope>NUCLEOTIDE SEQUENCE [LARGE SCALE GENOMIC DNA]</scope>
    <source>
        <strain evidence="2">DSM 23422</strain>
    </source>
</reference>
<evidence type="ECO:0000313" key="2">
    <source>
        <dbReference type="Proteomes" id="UP000199239"/>
    </source>
</evidence>
<organism evidence="1 2">
    <name type="scientific">Sulfitobacter marinus</name>
    <dbReference type="NCBI Taxonomy" id="394264"/>
    <lineage>
        <taxon>Bacteria</taxon>
        <taxon>Pseudomonadati</taxon>
        <taxon>Pseudomonadota</taxon>
        <taxon>Alphaproteobacteria</taxon>
        <taxon>Rhodobacterales</taxon>
        <taxon>Roseobacteraceae</taxon>
        <taxon>Sulfitobacter</taxon>
    </lineage>
</organism>
<keyword evidence="2" id="KW-1185">Reference proteome</keyword>
<protein>
    <submittedName>
        <fullName evidence="1">Uncharacterized protein</fullName>
    </submittedName>
</protein>
<name>A0A1I6UJL5_9RHOB</name>
<accession>A0A1I6UJL5</accession>
<sequence>MEIMTTLTVIVLLLGAAGCTDLDHYPISGQECSADDPVLDLDANDCAPLV</sequence>
<evidence type="ECO:0000313" key="1">
    <source>
        <dbReference type="EMBL" id="SFT01467.1"/>
    </source>
</evidence>